<comment type="caution">
    <text evidence="2">The sequence shown here is derived from an EMBL/GenBank/DDBJ whole genome shotgun (WGS) entry which is preliminary data.</text>
</comment>
<protein>
    <submittedName>
        <fullName evidence="2">Uncharacterized protein</fullName>
    </submittedName>
</protein>
<accession>A0A4R7USZ1</accession>
<feature type="region of interest" description="Disordered" evidence="1">
    <location>
        <begin position="26"/>
        <end position="46"/>
    </location>
</feature>
<reference evidence="2 3" key="1">
    <citation type="submission" date="2019-03" db="EMBL/GenBank/DDBJ databases">
        <title>Genomic Encyclopedia of Archaeal and Bacterial Type Strains, Phase II (KMG-II): from individual species to whole genera.</title>
        <authorList>
            <person name="Goeker M."/>
        </authorList>
    </citation>
    <scope>NUCLEOTIDE SEQUENCE [LARGE SCALE GENOMIC DNA]</scope>
    <source>
        <strain evidence="2 3">DSM 45499</strain>
    </source>
</reference>
<evidence type="ECO:0000256" key="1">
    <source>
        <dbReference type="SAM" id="MobiDB-lite"/>
    </source>
</evidence>
<dbReference type="Proteomes" id="UP000294927">
    <property type="component" value="Unassembled WGS sequence"/>
</dbReference>
<dbReference type="EMBL" id="SOCP01000026">
    <property type="protein sequence ID" value="TDV38675.1"/>
    <property type="molecule type" value="Genomic_DNA"/>
</dbReference>
<gene>
    <name evidence="2" type="ORF">CLV71_12660</name>
</gene>
<keyword evidence="3" id="KW-1185">Reference proteome</keyword>
<sequence>MIGPSGVKPERHQQLDNSTEMIHIGTADRPVSPGMGTVIPGAECRG</sequence>
<dbReference type="AlphaFoldDB" id="A0A4R7USZ1"/>
<evidence type="ECO:0000313" key="3">
    <source>
        <dbReference type="Proteomes" id="UP000294927"/>
    </source>
</evidence>
<name>A0A4R7USZ1_9PSEU</name>
<proteinExistence type="predicted"/>
<evidence type="ECO:0000313" key="2">
    <source>
        <dbReference type="EMBL" id="TDV38675.1"/>
    </source>
</evidence>
<organism evidence="2 3">
    <name type="scientific">Actinophytocola oryzae</name>
    <dbReference type="NCBI Taxonomy" id="502181"/>
    <lineage>
        <taxon>Bacteria</taxon>
        <taxon>Bacillati</taxon>
        <taxon>Actinomycetota</taxon>
        <taxon>Actinomycetes</taxon>
        <taxon>Pseudonocardiales</taxon>
        <taxon>Pseudonocardiaceae</taxon>
    </lineage>
</organism>